<dbReference type="RefSeq" id="XP_063089813.1">
    <property type="nucleotide sequence ID" value="XM_063233743.1"/>
</dbReference>
<dbReference type="RefSeq" id="XP_023419261.1">
    <property type="nucleotide sequence ID" value="XM_023563493.2"/>
</dbReference>
<evidence type="ECO:0000313" key="5">
    <source>
        <dbReference type="Ensembl" id="ENSCPOP00000000994.3"/>
    </source>
</evidence>
<dbReference type="STRING" id="10141.ENSCPOP00000000994"/>
<sequence length="905" mass="97771">MSGRSQVHIFWGAPVCPLKMTGFQGAASLTSTADRWEKMHLLCDGRALAVPEESHPPGTLKEHGGPKGAGAPGPGSSVQRRPGFLHSASETQHGEAQKGLSSGLSAVPCSSVQIRGPKDGAQRSPNEREHQQLQCESNITGGRPENGSDTRDQNVQAESCHLGLRCAAGPDVASSAGHSSPGPAAVETKCVPAEFREEQSPHPESLSSAALEEPGPAGAGRRAGISADTEFLSVMTCSQLAFLAQRQAQRQKCRNAGSVSVEAAPRAGPAEGGMAEDSLVQPNGEFAEGDESAQAQAHSLELFSPARSETESSHIRGDPGKGLKGGAGSQELFDCEEGLAASEIRIELCSSGILCSQPDAIRRTPAGRSTPSTPNSGLSEALPEVTPISQKMKPCSKARDSARAECQRVMPEFKGIKKPSLIKRCDSRSHKYNCLVMVLTPCHVKEVNVKSGPNAGSTVPLATVTVVDQSEMKKQVVLWRTTAFWALTVFPGDIVFLTDVTVREDPWVGDTVLQSTFTSQLLNLGNYSSVLPEEYSSIVSTAVLRDLLAYVSSKHSYLRGLPQRWPRRGSRTEFAELARLQPDTLVHAVLRVVDVAVLTEALYTYRGQKQRKVVLTVEQAQGQHYVLVLWGPGAAWCPQLQRKTGSIWEFKYLYVQRNCLLESLELHTTPWSSCECLFDDDIRAVAFKSKFQERAPSFTRTSDLATHLTEKCSGVVLIEARIVELVLPVGAAQEVRLNAHSSLEHILSWLPSMTYAGCAGCGAELHTDENKIYRQCLRCLPLSGKKTYYRPAFMTVVDRSHVARIHVGSALMEKILLHIAPDWLGRAVVPTSEVTYGMVAADLLHSLLADGAEPSVLTLESRFVLDENSCPLQQDLSLLDFHPPGGALPESRPKVVADRPGCALK</sequence>
<dbReference type="InterPro" id="IPR053944">
    <property type="entry name" value="SHLD2_OB2"/>
</dbReference>
<evidence type="ECO:0000259" key="3">
    <source>
        <dbReference type="Pfam" id="PF21669"/>
    </source>
</evidence>
<dbReference type="InterPro" id="IPR049507">
    <property type="entry name" value="SHLD2_OB1"/>
</dbReference>
<dbReference type="RefSeq" id="XP_063089812.1">
    <property type="nucleotide sequence ID" value="XM_063233742.1"/>
</dbReference>
<evidence type="ECO:0000259" key="4">
    <source>
        <dbReference type="Pfam" id="PF22779"/>
    </source>
</evidence>
<dbReference type="GeneTree" id="ENSGT00390000003133"/>
<keyword evidence="6" id="KW-1185">Reference proteome</keyword>
<feature type="compositionally biased region" description="Basic and acidic residues" evidence="1">
    <location>
        <begin position="116"/>
        <end position="131"/>
    </location>
</feature>
<dbReference type="RefSeq" id="XP_005002112.2">
    <property type="nucleotide sequence ID" value="XM_005002055.4"/>
</dbReference>
<dbReference type="OrthoDB" id="5963585at2759"/>
<dbReference type="Pfam" id="PF21669">
    <property type="entry name" value="SHLD2_OB1"/>
    <property type="match status" value="1"/>
</dbReference>
<feature type="domain" description="Shieldin complex subunit 2 second OB fold" evidence="4">
    <location>
        <begin position="581"/>
        <end position="661"/>
    </location>
</feature>
<feature type="compositionally biased region" description="Low complexity" evidence="1">
    <location>
        <begin position="209"/>
        <end position="223"/>
    </location>
</feature>
<dbReference type="GO" id="GO:0015629">
    <property type="term" value="C:actin cytoskeleton"/>
    <property type="evidence" value="ECO:0007669"/>
    <property type="project" value="Ensembl"/>
</dbReference>
<dbReference type="Pfam" id="PF22779">
    <property type="entry name" value="OB_SHLD2_2nd"/>
    <property type="match status" value="1"/>
</dbReference>
<dbReference type="KEGG" id="cpoc:100722242"/>
<organism evidence="5 6">
    <name type="scientific">Cavia porcellus</name>
    <name type="common">Guinea pig</name>
    <dbReference type="NCBI Taxonomy" id="10141"/>
    <lineage>
        <taxon>Eukaryota</taxon>
        <taxon>Metazoa</taxon>
        <taxon>Chordata</taxon>
        <taxon>Craniata</taxon>
        <taxon>Vertebrata</taxon>
        <taxon>Euteleostomi</taxon>
        <taxon>Mammalia</taxon>
        <taxon>Eutheria</taxon>
        <taxon>Euarchontoglires</taxon>
        <taxon>Glires</taxon>
        <taxon>Rodentia</taxon>
        <taxon>Hystricomorpha</taxon>
        <taxon>Caviidae</taxon>
        <taxon>Cavia</taxon>
    </lineage>
</organism>
<dbReference type="Proteomes" id="UP000005447">
    <property type="component" value="Unassembled WGS sequence"/>
</dbReference>
<protein>
    <submittedName>
        <fullName evidence="5">Shieldin complex subunit 2</fullName>
    </submittedName>
</protein>
<dbReference type="RefSeq" id="XP_063089816.1">
    <property type="nucleotide sequence ID" value="XM_063233746.1"/>
</dbReference>
<feature type="region of interest" description="Disordered" evidence="1">
    <location>
        <begin position="195"/>
        <end position="223"/>
    </location>
</feature>
<dbReference type="RefSeq" id="XP_063089814.1">
    <property type="nucleotide sequence ID" value="XM_063233744.1"/>
</dbReference>
<dbReference type="PANTHER" id="PTHR14495:SF2">
    <property type="entry name" value="SHIELDIN COMPLEX SUBUNIT 2"/>
    <property type="match status" value="1"/>
</dbReference>
<reference evidence="6" key="1">
    <citation type="journal article" date="2011" name="Nature">
        <title>A high-resolution map of human evolutionary constraint using 29 mammals.</title>
        <authorList>
            <person name="Lindblad-Toh K."/>
            <person name="Garber M."/>
            <person name="Zuk O."/>
            <person name="Lin M.F."/>
            <person name="Parker B.J."/>
            <person name="Washietl S."/>
            <person name="Kheradpour P."/>
            <person name="Ernst J."/>
            <person name="Jordan G."/>
            <person name="Mauceli E."/>
            <person name="Ward L.D."/>
            <person name="Lowe C.B."/>
            <person name="Holloway A.K."/>
            <person name="Clamp M."/>
            <person name="Gnerre S."/>
            <person name="Alfoldi J."/>
            <person name="Beal K."/>
            <person name="Chang J."/>
            <person name="Clawson H."/>
            <person name="Cuff J."/>
            <person name="Di Palma F."/>
            <person name="Fitzgerald S."/>
            <person name="Flicek P."/>
            <person name="Guttman M."/>
            <person name="Hubisz M.J."/>
            <person name="Jaffe D.B."/>
            <person name="Jungreis I."/>
            <person name="Kent W.J."/>
            <person name="Kostka D."/>
            <person name="Lara M."/>
            <person name="Martins A.L."/>
            <person name="Massingham T."/>
            <person name="Moltke I."/>
            <person name="Raney B.J."/>
            <person name="Rasmussen M.D."/>
            <person name="Robinson J."/>
            <person name="Stark A."/>
            <person name="Vilella A.J."/>
            <person name="Wen J."/>
            <person name="Xie X."/>
            <person name="Zody M.C."/>
            <person name="Baldwin J."/>
            <person name="Bloom T."/>
            <person name="Chin C.W."/>
            <person name="Heiman D."/>
            <person name="Nicol R."/>
            <person name="Nusbaum C."/>
            <person name="Young S."/>
            <person name="Wilkinson J."/>
            <person name="Worley K.C."/>
            <person name="Kovar C.L."/>
            <person name="Muzny D.M."/>
            <person name="Gibbs R.A."/>
            <person name="Cree A."/>
            <person name="Dihn H.H."/>
            <person name="Fowler G."/>
            <person name="Jhangiani S."/>
            <person name="Joshi V."/>
            <person name="Lee S."/>
            <person name="Lewis L.R."/>
            <person name="Nazareth L.V."/>
            <person name="Okwuonu G."/>
            <person name="Santibanez J."/>
            <person name="Warren W.C."/>
            <person name="Mardis E.R."/>
            <person name="Weinstock G.M."/>
            <person name="Wilson R.K."/>
            <person name="Delehaunty K."/>
            <person name="Dooling D."/>
            <person name="Fronik C."/>
            <person name="Fulton L."/>
            <person name="Fulton B."/>
            <person name="Graves T."/>
            <person name="Minx P."/>
            <person name="Sodergren E."/>
            <person name="Birney E."/>
            <person name="Margulies E.H."/>
            <person name="Herrero J."/>
            <person name="Green E.D."/>
            <person name="Haussler D."/>
            <person name="Siepel A."/>
            <person name="Goldman N."/>
            <person name="Pollard K.S."/>
            <person name="Pedersen J.S."/>
            <person name="Lander E.S."/>
            <person name="Kellis M."/>
        </authorList>
    </citation>
    <scope>NUCLEOTIDE SEQUENCE [LARGE SCALE GENOMIC DNA]</scope>
    <source>
        <strain evidence="6">2N</strain>
    </source>
</reference>
<dbReference type="GO" id="GO:2001034">
    <property type="term" value="P:positive regulation of double-strand break repair via nonhomologous end joining"/>
    <property type="evidence" value="ECO:0007669"/>
    <property type="project" value="Ensembl"/>
</dbReference>
<dbReference type="VEuPathDB" id="HostDB:ENSCPOG00000001099"/>
<evidence type="ECO:0000256" key="1">
    <source>
        <dbReference type="SAM" id="MobiDB-lite"/>
    </source>
</evidence>
<accession>H0UVF9</accession>
<feature type="compositionally biased region" description="Basic and acidic residues" evidence="1">
    <location>
        <begin position="308"/>
        <end position="321"/>
    </location>
</feature>
<feature type="region of interest" description="Disordered" evidence="1">
    <location>
        <begin position="50"/>
        <end position="155"/>
    </location>
</feature>
<dbReference type="eggNOG" id="ENOG502QW94">
    <property type="taxonomic scope" value="Eukaryota"/>
</dbReference>
<dbReference type="FunCoup" id="H0UVF9">
    <property type="interactions" value="1284"/>
</dbReference>
<dbReference type="InterPro" id="IPR029715">
    <property type="entry name" value="FAM35A"/>
</dbReference>
<dbReference type="GO" id="GO:0005654">
    <property type="term" value="C:nucleoplasm"/>
    <property type="evidence" value="ECO:0007669"/>
    <property type="project" value="Ensembl"/>
</dbReference>
<reference evidence="5" key="2">
    <citation type="submission" date="2025-08" db="UniProtKB">
        <authorList>
            <consortium name="Ensembl"/>
        </authorList>
    </citation>
    <scope>IDENTIFICATION</scope>
    <source>
        <strain evidence="5">2N</strain>
    </source>
</reference>
<feature type="domain" description="Shieldin complex subunit 2 C-terminal" evidence="2">
    <location>
        <begin position="720"/>
        <end position="882"/>
    </location>
</feature>
<gene>
    <name evidence="5" type="primary">SHLD2</name>
</gene>
<feature type="compositionally biased region" description="Polar residues" evidence="1">
    <location>
        <begin position="99"/>
        <end position="113"/>
    </location>
</feature>
<evidence type="ECO:0000313" key="6">
    <source>
        <dbReference type="Proteomes" id="UP000005447"/>
    </source>
</evidence>
<reference evidence="5" key="3">
    <citation type="submission" date="2025-09" db="UniProtKB">
        <authorList>
            <consortium name="Ensembl"/>
        </authorList>
    </citation>
    <scope>IDENTIFICATION</scope>
    <source>
        <strain evidence="5">2N</strain>
    </source>
</reference>
<feature type="domain" description="Shieldin complex subunit 2 first OB fold" evidence="3">
    <location>
        <begin position="414"/>
        <end position="549"/>
    </location>
</feature>
<dbReference type="HOGENOM" id="CLU_016120_0_0_1"/>
<dbReference type="CTD" id="54537"/>
<dbReference type="GO" id="GO:0045830">
    <property type="term" value="P:positive regulation of isotype switching"/>
    <property type="evidence" value="ECO:0007669"/>
    <property type="project" value="Ensembl"/>
</dbReference>
<feature type="compositionally biased region" description="Low complexity" evidence="1">
    <location>
        <begin position="262"/>
        <end position="276"/>
    </location>
</feature>
<dbReference type="Ensembl" id="ENSCPOT00000001110.3">
    <property type="protein sequence ID" value="ENSCPOP00000000994.3"/>
    <property type="gene ID" value="ENSCPOG00000001099.4"/>
</dbReference>
<dbReference type="GeneID" id="100722242"/>
<dbReference type="AlphaFoldDB" id="H0UVF9"/>
<dbReference type="Bgee" id="ENSCPOG00000001099">
    <property type="expression patterns" value="Expressed in liver and 13 other cell types or tissues"/>
</dbReference>
<dbReference type="OMA" id="TVHEDQW"/>
<dbReference type="RefSeq" id="XP_023419259.1">
    <property type="nucleotide sequence ID" value="XM_023563491.2"/>
</dbReference>
<dbReference type="PANTHER" id="PTHR14495">
    <property type="entry name" value="SHIELDIN COMPLEX SUBUNIT 2"/>
    <property type="match status" value="1"/>
</dbReference>
<dbReference type="EMBL" id="AAKN02044544">
    <property type="status" value="NOT_ANNOTATED_CDS"/>
    <property type="molecule type" value="Genomic_DNA"/>
</dbReference>
<dbReference type="InParanoid" id="H0UVF9"/>
<feature type="region of interest" description="Disordered" evidence="1">
    <location>
        <begin position="305"/>
        <end position="325"/>
    </location>
</feature>
<dbReference type="RefSeq" id="XP_063089815.1">
    <property type="nucleotide sequence ID" value="XM_063233745.1"/>
</dbReference>
<dbReference type="InterPro" id="IPR031589">
    <property type="entry name" value="SHLD2_C"/>
</dbReference>
<dbReference type="GO" id="GO:2000042">
    <property type="term" value="P:negative regulation of double-strand break repair via homologous recombination"/>
    <property type="evidence" value="ECO:0007669"/>
    <property type="project" value="Ensembl"/>
</dbReference>
<dbReference type="Pfam" id="PF15793">
    <property type="entry name" value="SHLD2_C"/>
    <property type="match status" value="1"/>
</dbReference>
<name>H0UVF9_CAVPO</name>
<proteinExistence type="predicted"/>
<dbReference type="RefSeq" id="XP_023419260.1">
    <property type="nucleotide sequence ID" value="XM_023563492.2"/>
</dbReference>
<feature type="region of interest" description="Disordered" evidence="1">
    <location>
        <begin position="255"/>
        <end position="277"/>
    </location>
</feature>
<feature type="compositionally biased region" description="Basic and acidic residues" evidence="1">
    <location>
        <begin position="52"/>
        <end position="65"/>
    </location>
</feature>
<evidence type="ECO:0000259" key="2">
    <source>
        <dbReference type="Pfam" id="PF15793"/>
    </source>
</evidence>
<dbReference type="GO" id="GO:0035861">
    <property type="term" value="C:site of double-strand break"/>
    <property type="evidence" value="ECO:0007669"/>
    <property type="project" value="Ensembl"/>
</dbReference>